<accession>A0A7W7H662</accession>
<name>A0A7W7H662_9ACTN</name>
<dbReference type="InterPro" id="IPR019734">
    <property type="entry name" value="TPR_rpt"/>
</dbReference>
<evidence type="ECO:0000313" key="2">
    <source>
        <dbReference type="Proteomes" id="UP000546162"/>
    </source>
</evidence>
<dbReference type="RefSeq" id="WP_185044854.1">
    <property type="nucleotide sequence ID" value="NZ_BAABFG010000005.1"/>
</dbReference>
<reference evidence="1 2" key="1">
    <citation type="submission" date="2020-08" db="EMBL/GenBank/DDBJ databases">
        <title>Sequencing the genomes of 1000 actinobacteria strains.</title>
        <authorList>
            <person name="Klenk H.-P."/>
        </authorList>
    </citation>
    <scope>NUCLEOTIDE SEQUENCE [LARGE SCALE GENOMIC DNA]</scope>
    <source>
        <strain evidence="1 2">DSM 45809</strain>
    </source>
</reference>
<organism evidence="1 2">
    <name type="scientific">Actinoplanes octamycinicus</name>
    <dbReference type="NCBI Taxonomy" id="135948"/>
    <lineage>
        <taxon>Bacteria</taxon>
        <taxon>Bacillati</taxon>
        <taxon>Actinomycetota</taxon>
        <taxon>Actinomycetes</taxon>
        <taxon>Micromonosporales</taxon>
        <taxon>Micromonosporaceae</taxon>
        <taxon>Actinoplanes</taxon>
    </lineage>
</organism>
<dbReference type="Proteomes" id="UP000546162">
    <property type="component" value="Unassembled WGS sequence"/>
</dbReference>
<dbReference type="Gene3D" id="1.25.40.10">
    <property type="entry name" value="Tetratricopeptide repeat domain"/>
    <property type="match status" value="2"/>
</dbReference>
<keyword evidence="2" id="KW-1185">Reference proteome</keyword>
<dbReference type="PANTHER" id="PTHR47691:SF3">
    <property type="entry name" value="HTH-TYPE TRANSCRIPTIONAL REGULATOR RV0890C-RELATED"/>
    <property type="match status" value="1"/>
</dbReference>
<dbReference type="EMBL" id="JACHNB010000001">
    <property type="protein sequence ID" value="MBB4744726.1"/>
    <property type="molecule type" value="Genomic_DNA"/>
</dbReference>
<dbReference type="GO" id="GO:0043531">
    <property type="term" value="F:ADP binding"/>
    <property type="evidence" value="ECO:0007669"/>
    <property type="project" value="InterPro"/>
</dbReference>
<dbReference type="InterPro" id="IPR011990">
    <property type="entry name" value="TPR-like_helical_dom_sf"/>
</dbReference>
<dbReference type="SUPFAM" id="SSF52540">
    <property type="entry name" value="P-loop containing nucleoside triphosphate hydrolases"/>
    <property type="match status" value="1"/>
</dbReference>
<protein>
    <submittedName>
        <fullName evidence="1">Tetratricopeptide (TPR) repeat protein</fullName>
    </submittedName>
</protein>
<proteinExistence type="predicted"/>
<evidence type="ECO:0000313" key="1">
    <source>
        <dbReference type="EMBL" id="MBB4744726.1"/>
    </source>
</evidence>
<dbReference type="PRINTS" id="PR00364">
    <property type="entry name" value="DISEASERSIST"/>
</dbReference>
<dbReference type="Gene3D" id="3.40.50.300">
    <property type="entry name" value="P-loop containing nucleotide triphosphate hydrolases"/>
    <property type="match status" value="1"/>
</dbReference>
<dbReference type="PANTHER" id="PTHR47691">
    <property type="entry name" value="REGULATOR-RELATED"/>
    <property type="match status" value="1"/>
</dbReference>
<comment type="caution">
    <text evidence="1">The sequence shown here is derived from an EMBL/GenBank/DDBJ whole genome shotgun (WGS) entry which is preliminary data.</text>
</comment>
<gene>
    <name evidence="1" type="ORF">BJY16_008185</name>
</gene>
<sequence length="797" mass="86609">MTGPAGPQVGAAADRSTFNQVSGDQFILQDVAAAPTSFHPVRTLRADTVSFTGRADQVATLIRGAEAGHGVTIFAIDGMPGVGKTTLAVHVGHLLSTRFPDAQFFVELHAHTPGRAPARPEDLLTELLLATGMTAEQIPESLDDRAARWRDRVAGRRFLLILDNAAGVDQVAPLIPGAADCLVLVTSRRRLTGLRRTFGASLLPLAVFSEAEAMDLYTRLCGSTTSADEQADTVQIVRLCGYLPLAISILAAGLETASVSGTAEVLTDLETAQDQLSGIDSRLDDQELGVAAAFDSSYQRMPEAEQRALRLLSLSLGEDFDIHVAAALIDVALPDARRLLRGLLAQRLLVQPVTGRFRMHDLIAAYSRSRTTADERGPAVDRLFDYYQHMLARCDPWLPQHSGRRSAVVPPARPLSTPAPAITVRAEAVAWLRTERNALLAALEQARTERDDDRVISLTRSLTTLLHLDGPWPEAIRLLEATLDTLSQRSDKAGLAWTYGEVGVFGQWTGEYRFAAEMQERSLHLCRELGDRAGEAAALAELGIIGVLTAEYDRAAEAEREAAAIYRDIGNPRGEAWALAQLGVMRRIADDWSASEELQKRAAALFHAAGDLYGQAWTSAELGLIRRKREDYRAAAELIERAAALYRDLGDRRGEGYGFLQLAIVRIGAGDPEQAILLLSRASAVFQEFSDRHGAAQVNSVRGTVSLKMNRIAEARSAFEEALVAARTVGNPREQAKALAGLVCCGFAVGRVDEERFRQATDACRQAGMTALLDRMLAAKRMVEETGKADVDEVWWL</sequence>
<dbReference type="InterPro" id="IPR027417">
    <property type="entry name" value="P-loop_NTPase"/>
</dbReference>
<dbReference type="SMART" id="SM00028">
    <property type="entry name" value="TPR"/>
    <property type="match status" value="3"/>
</dbReference>
<dbReference type="AlphaFoldDB" id="A0A7W7H662"/>
<dbReference type="SUPFAM" id="SSF48452">
    <property type="entry name" value="TPR-like"/>
    <property type="match status" value="2"/>
</dbReference>